<dbReference type="RefSeq" id="WP_095660150.1">
    <property type="nucleotide sequence ID" value="NZ_BAAAKB010000002.1"/>
</dbReference>
<gene>
    <name evidence="6" type="ORF">CGLAU_07560</name>
</gene>
<feature type="transmembrane region" description="Helical" evidence="2">
    <location>
        <begin position="495"/>
        <end position="517"/>
    </location>
</feature>
<dbReference type="GO" id="GO:0005975">
    <property type="term" value="P:carbohydrate metabolic process"/>
    <property type="evidence" value="ECO:0007669"/>
    <property type="project" value="UniProtKB-ARBA"/>
</dbReference>
<feature type="compositionally biased region" description="Basic and acidic residues" evidence="1">
    <location>
        <begin position="56"/>
        <end position="67"/>
    </location>
</feature>
<dbReference type="KEGG" id="cgv:CGLAU_07560"/>
<dbReference type="InterPro" id="IPR032364">
    <property type="entry name" value="GramPos_pilinD1_N"/>
</dbReference>
<feature type="chain" id="PRO_5012456315" evidence="3">
    <location>
        <begin position="37"/>
        <end position="522"/>
    </location>
</feature>
<feature type="domain" description="SpaA-like prealbumin fold" evidence="5">
    <location>
        <begin position="360"/>
        <end position="468"/>
    </location>
</feature>
<evidence type="ECO:0000259" key="4">
    <source>
        <dbReference type="Pfam" id="PF16555"/>
    </source>
</evidence>
<evidence type="ECO:0000256" key="2">
    <source>
        <dbReference type="SAM" id="Phobius"/>
    </source>
</evidence>
<dbReference type="InterPro" id="IPR041033">
    <property type="entry name" value="SpaA_PFL_dom_1"/>
</dbReference>
<keyword evidence="2" id="KW-0812">Transmembrane</keyword>
<dbReference type="Pfam" id="PF17802">
    <property type="entry name" value="SpaA"/>
    <property type="match status" value="1"/>
</dbReference>
<dbReference type="Gene3D" id="2.60.40.740">
    <property type="match status" value="1"/>
</dbReference>
<evidence type="ECO:0000256" key="1">
    <source>
        <dbReference type="SAM" id="MobiDB-lite"/>
    </source>
</evidence>
<protein>
    <submittedName>
        <fullName evidence="6">Fimbrial subunit type 1</fullName>
    </submittedName>
</protein>
<keyword evidence="2" id="KW-1133">Transmembrane helix</keyword>
<dbReference type="Pfam" id="PF16555">
    <property type="entry name" value="GramPos_pilinD1"/>
    <property type="match status" value="1"/>
</dbReference>
<evidence type="ECO:0000259" key="5">
    <source>
        <dbReference type="Pfam" id="PF17802"/>
    </source>
</evidence>
<dbReference type="InterPro" id="IPR048052">
    <property type="entry name" value="FM1-like"/>
</dbReference>
<evidence type="ECO:0000313" key="6">
    <source>
        <dbReference type="EMBL" id="AQQ15467.1"/>
    </source>
</evidence>
<keyword evidence="3" id="KW-0732">Signal</keyword>
<feature type="domain" description="Gram-positive pilin subunit D1 N-terminal" evidence="4">
    <location>
        <begin position="46"/>
        <end position="188"/>
    </location>
</feature>
<accession>A0A1Q2HX80</accession>
<dbReference type="InterPro" id="IPR013783">
    <property type="entry name" value="Ig-like_fold"/>
</dbReference>
<evidence type="ECO:0000313" key="7">
    <source>
        <dbReference type="Proteomes" id="UP000217209"/>
    </source>
</evidence>
<dbReference type="Proteomes" id="UP000217209">
    <property type="component" value="Chromosome"/>
</dbReference>
<dbReference type="AlphaFoldDB" id="A0A1Q2HX80"/>
<keyword evidence="7" id="KW-1185">Reference proteome</keyword>
<dbReference type="EMBL" id="CP019688">
    <property type="protein sequence ID" value="AQQ15467.1"/>
    <property type="molecule type" value="Genomic_DNA"/>
</dbReference>
<proteinExistence type="predicted"/>
<name>A0A1Q2HX80_9CORY</name>
<sequence precursor="true">MAHAMKRTAAIALAAGLAIPGTIGTAVVLNTAPAFAQSIDTVNEATGSITVHKRTNHSELGSDHDGSDLGTGAPGEPLNGAQFSLQPLQLITDDATFAAAAGLKVSGETVVDADGNTVTPGTAQTGTTEGEGTVTFGDLAAGAYLLTETAAPASTDTVYIPAAPMIVYVPIANNDEWNRDVHVYPKNTELKTTKKVVDKDRQPVAGDKIDYTIDTNAPVMPQGRTLTEFSLNDYYNNKELLNPEIGALTLNGTALAEGTDYTVSTDAYTAGDKGDANTKTSFVFTEAGLQKLTDSKGGAIQVTIKAEVAKTVVKGGEGLDDGAVDNYADTTGATKRTDDSTTVDEPFKTPEEKVTSYFGAVRIVKKGEDGKVLQGAKFELHKVSSDATCDGVKAGADTKIETGDLVTDSNGKLFINNLHVTDVANSTETIDDTYCLVETEAPSGYQKLTAAIPFTLTAGEVTAATADDQVTTEVYNISKDVENTKRPEFSLPQTGGMGVVALVLAGLAILGGGAFAARRQNA</sequence>
<feature type="region of interest" description="Disordered" evidence="1">
    <location>
        <begin position="53"/>
        <end position="78"/>
    </location>
</feature>
<keyword evidence="2" id="KW-0472">Membrane</keyword>
<dbReference type="OrthoDB" id="3199332at2"/>
<evidence type="ECO:0000256" key="3">
    <source>
        <dbReference type="SAM" id="SignalP"/>
    </source>
</evidence>
<reference evidence="6 7" key="1">
    <citation type="submission" date="2016-12" db="EMBL/GenBank/DDBJ databases">
        <authorList>
            <person name="Song W.-J."/>
            <person name="Kurnit D.M."/>
        </authorList>
    </citation>
    <scope>NUCLEOTIDE SEQUENCE [LARGE SCALE GENOMIC DNA]</scope>
    <source>
        <strain evidence="6 7">DSM 30827</strain>
    </source>
</reference>
<dbReference type="NCBIfam" id="TIGR01167">
    <property type="entry name" value="LPXTG_anchor"/>
    <property type="match status" value="1"/>
</dbReference>
<dbReference type="NCBIfam" id="NF033902">
    <property type="entry name" value="iso_D2_wall_anc"/>
    <property type="match status" value="1"/>
</dbReference>
<organism evidence="6 7">
    <name type="scientific">Corynebacterium glaucum</name>
    <dbReference type="NCBI Taxonomy" id="187491"/>
    <lineage>
        <taxon>Bacteria</taxon>
        <taxon>Bacillati</taxon>
        <taxon>Actinomycetota</taxon>
        <taxon>Actinomycetes</taxon>
        <taxon>Mycobacteriales</taxon>
        <taxon>Corynebacteriaceae</taxon>
        <taxon>Corynebacterium</taxon>
    </lineage>
</organism>
<feature type="signal peptide" evidence="3">
    <location>
        <begin position="1"/>
        <end position="36"/>
    </location>
</feature>
<dbReference type="Gene3D" id="2.60.40.10">
    <property type="entry name" value="Immunoglobulins"/>
    <property type="match status" value="2"/>
</dbReference>